<organism evidence="1 2">
    <name type="scientific">Candidatus Desulfacyla euxinica</name>
    <dbReference type="NCBI Taxonomy" id="2841693"/>
    <lineage>
        <taxon>Bacteria</taxon>
        <taxon>Deltaproteobacteria</taxon>
        <taxon>Candidatus Desulfacyla</taxon>
    </lineage>
</organism>
<protein>
    <submittedName>
        <fullName evidence="1">Uncharacterized protein</fullName>
    </submittedName>
</protein>
<evidence type="ECO:0000313" key="1">
    <source>
        <dbReference type="EMBL" id="MBC8177842.1"/>
    </source>
</evidence>
<dbReference type="EMBL" id="JACNJD010000238">
    <property type="protein sequence ID" value="MBC8177842.1"/>
    <property type="molecule type" value="Genomic_DNA"/>
</dbReference>
<dbReference type="Proteomes" id="UP000650524">
    <property type="component" value="Unassembled WGS sequence"/>
</dbReference>
<evidence type="ECO:0000313" key="2">
    <source>
        <dbReference type="Proteomes" id="UP000650524"/>
    </source>
</evidence>
<reference evidence="1 2" key="1">
    <citation type="submission" date="2020-08" db="EMBL/GenBank/DDBJ databases">
        <title>Bridging the membrane lipid divide: bacteria of the FCB group superphylum have the potential to synthesize archaeal ether lipids.</title>
        <authorList>
            <person name="Villanueva L."/>
            <person name="Von Meijenfeldt F.A.B."/>
            <person name="Westbye A.B."/>
            <person name="Yadav S."/>
            <person name="Hopmans E.C."/>
            <person name="Dutilh B.E."/>
            <person name="Sinninghe Damste J.S."/>
        </authorList>
    </citation>
    <scope>NUCLEOTIDE SEQUENCE [LARGE SCALE GENOMIC DNA]</scope>
    <source>
        <strain evidence="1">NIOZ-UU27</strain>
    </source>
</reference>
<dbReference type="AlphaFoldDB" id="A0A8J6MZ19"/>
<dbReference type="PANTHER" id="PTHR47791">
    <property type="entry name" value="MEIOTICALLY UP-REGULATED GENE 191 PROTEIN"/>
    <property type="match status" value="1"/>
</dbReference>
<dbReference type="PANTHER" id="PTHR47791:SF3">
    <property type="entry name" value="MEIOTICALLY UP-REGULATED GENE 191 PROTEIN"/>
    <property type="match status" value="1"/>
</dbReference>
<sequence length="487" mass="54831">MIFSFSIQGCSDDSNSATNFKQEIAAAAKQAYAELYEVWLTNNQQDAHAAMWYQGNALDTMIDYIAVTQNDALGVELGNEIDLLWPGAIKEGRWFDDFGWWGIAILNAARNYKLLGKTSVDDYRDKAYEMLDKMLYASQVWSLYQKHQSPPYKSAVPCDTNRWSAYAPRFEGGVWNSLYGILDNCPTEIDPSTGDSYPSGDPSDIYINPKQNTVTNGLHLVLSARYYRQFGDDKIFETANNEWSWFNNWISLPDIPVEQCLGMPNSHCDDLFDANDVKPSLLDSNTKLIRERVGIFALNEGCYAIDPVYKCKSVNRDAMVWTGDQGLVIGGMVDLMDMEGATDFPDSDSVKQILDGVLDYLTQTQKGCPYDSLPEGVLRPWIYFNGWQEGCDGEGFQLDRTGENYKTGPGVFMRYLLYAYQNNEDLRDYIKSNYRGVIFANASAVMDENYECGCCNHSIAEGSPYDICNLACQTNRLASLIMALAIL</sequence>
<dbReference type="InterPro" id="IPR053169">
    <property type="entry name" value="MUG_Protein"/>
</dbReference>
<proteinExistence type="predicted"/>
<name>A0A8J6MZ19_9DELT</name>
<comment type="caution">
    <text evidence="1">The sequence shown here is derived from an EMBL/GenBank/DDBJ whole genome shotgun (WGS) entry which is preliminary data.</text>
</comment>
<dbReference type="Gene3D" id="1.50.10.20">
    <property type="match status" value="1"/>
</dbReference>
<dbReference type="SUPFAM" id="SSF48208">
    <property type="entry name" value="Six-hairpin glycosidases"/>
    <property type="match status" value="1"/>
</dbReference>
<dbReference type="GO" id="GO:0005975">
    <property type="term" value="P:carbohydrate metabolic process"/>
    <property type="evidence" value="ECO:0007669"/>
    <property type="project" value="InterPro"/>
</dbReference>
<dbReference type="InterPro" id="IPR008928">
    <property type="entry name" value="6-hairpin_glycosidase_sf"/>
</dbReference>
<gene>
    <name evidence="1" type="ORF">H8E19_10595</name>
</gene>
<accession>A0A8J6MZ19</accession>